<dbReference type="EMBL" id="JABWUV010000001">
    <property type="protein sequence ID" value="KAF6387751.1"/>
    <property type="molecule type" value="Genomic_DNA"/>
</dbReference>
<keyword evidence="1" id="KW-1133">Transmembrane helix</keyword>
<evidence type="ECO:0000313" key="2">
    <source>
        <dbReference type="EMBL" id="KAF6387751.1"/>
    </source>
</evidence>
<evidence type="ECO:0000256" key="1">
    <source>
        <dbReference type="SAM" id="Phobius"/>
    </source>
</evidence>
<protein>
    <submittedName>
        <fullName evidence="2">Uncharacterized protein</fullName>
    </submittedName>
</protein>
<sequence>MGIPLYVTEFLSLAVFKILSLSFALGILIMMCLGVVLFGFLLFGVLCASWTCKSISFTRWGKFSVIISSNRFSISCSLSSSGTPIILMLVRLKLSERLLTLPSHFWILFSFCFSGWVFFASSHFKSLT</sequence>
<feature type="transmembrane region" description="Helical" evidence="1">
    <location>
        <begin position="20"/>
        <end position="51"/>
    </location>
</feature>
<organism evidence="2 3">
    <name type="scientific">Myotis myotis</name>
    <name type="common">Greater mouse-eared bat</name>
    <name type="synonym">Vespertilio myotis</name>
    <dbReference type="NCBI Taxonomy" id="51298"/>
    <lineage>
        <taxon>Eukaryota</taxon>
        <taxon>Metazoa</taxon>
        <taxon>Chordata</taxon>
        <taxon>Craniata</taxon>
        <taxon>Vertebrata</taxon>
        <taxon>Euteleostomi</taxon>
        <taxon>Mammalia</taxon>
        <taxon>Eutheria</taxon>
        <taxon>Laurasiatheria</taxon>
        <taxon>Chiroptera</taxon>
        <taxon>Yangochiroptera</taxon>
        <taxon>Vespertilionidae</taxon>
        <taxon>Myotis</taxon>
    </lineage>
</organism>
<keyword evidence="3" id="KW-1185">Reference proteome</keyword>
<feature type="transmembrane region" description="Helical" evidence="1">
    <location>
        <begin position="104"/>
        <end position="124"/>
    </location>
</feature>
<proteinExistence type="predicted"/>
<dbReference type="Proteomes" id="UP000527355">
    <property type="component" value="Unassembled WGS sequence"/>
</dbReference>
<keyword evidence="1" id="KW-0812">Transmembrane</keyword>
<keyword evidence="1" id="KW-0472">Membrane</keyword>
<comment type="caution">
    <text evidence="2">The sequence shown here is derived from an EMBL/GenBank/DDBJ whole genome shotgun (WGS) entry which is preliminary data.</text>
</comment>
<evidence type="ECO:0000313" key="3">
    <source>
        <dbReference type="Proteomes" id="UP000527355"/>
    </source>
</evidence>
<name>A0A7J8ANA1_MYOMY</name>
<gene>
    <name evidence="2" type="ORF">mMyoMyo1_008189</name>
</gene>
<accession>A0A7J8ANA1</accession>
<dbReference type="AlphaFoldDB" id="A0A7J8ANA1"/>
<reference evidence="2 3" key="1">
    <citation type="journal article" date="2020" name="Nature">
        <title>Six reference-quality genomes reveal evolution of bat adaptations.</title>
        <authorList>
            <person name="Jebb D."/>
            <person name="Huang Z."/>
            <person name="Pippel M."/>
            <person name="Hughes G.M."/>
            <person name="Lavrichenko K."/>
            <person name="Devanna P."/>
            <person name="Winkler S."/>
            <person name="Jermiin L.S."/>
            <person name="Skirmuntt E.C."/>
            <person name="Katzourakis A."/>
            <person name="Burkitt-Gray L."/>
            <person name="Ray D.A."/>
            <person name="Sullivan K.A.M."/>
            <person name="Roscito J.G."/>
            <person name="Kirilenko B.M."/>
            <person name="Davalos L.M."/>
            <person name="Corthals A.P."/>
            <person name="Power M.L."/>
            <person name="Jones G."/>
            <person name="Ransome R.D."/>
            <person name="Dechmann D.K.N."/>
            <person name="Locatelli A.G."/>
            <person name="Puechmaille S.J."/>
            <person name="Fedrigo O."/>
            <person name="Jarvis E.D."/>
            <person name="Hiller M."/>
            <person name="Vernes S.C."/>
            <person name="Myers E.W."/>
            <person name="Teeling E.C."/>
        </authorList>
    </citation>
    <scope>NUCLEOTIDE SEQUENCE [LARGE SCALE GENOMIC DNA]</scope>
    <source>
        <strain evidence="2">MMyoMyo1</strain>
        <tissue evidence="2">Flight muscle</tissue>
    </source>
</reference>